<dbReference type="OMA" id="GQEVKIC"/>
<organism evidence="3 4">
    <name type="scientific">Paramecium primaurelia</name>
    <dbReference type="NCBI Taxonomy" id="5886"/>
    <lineage>
        <taxon>Eukaryota</taxon>
        <taxon>Sar</taxon>
        <taxon>Alveolata</taxon>
        <taxon>Ciliophora</taxon>
        <taxon>Intramacronucleata</taxon>
        <taxon>Oligohymenophorea</taxon>
        <taxon>Peniculida</taxon>
        <taxon>Parameciidae</taxon>
        <taxon>Paramecium</taxon>
    </lineage>
</organism>
<dbReference type="GO" id="GO:0030246">
    <property type="term" value="F:carbohydrate binding"/>
    <property type="evidence" value="ECO:0007669"/>
    <property type="project" value="InterPro"/>
</dbReference>
<proteinExistence type="predicted"/>
<evidence type="ECO:0000313" key="3">
    <source>
        <dbReference type="EMBL" id="CAD8061921.1"/>
    </source>
</evidence>
<gene>
    <name evidence="3" type="ORF">PPRIM_AZ9-3.1.T0320239</name>
</gene>
<dbReference type="EMBL" id="CAJJDM010000031">
    <property type="protein sequence ID" value="CAD8061921.1"/>
    <property type="molecule type" value="Genomic_DNA"/>
</dbReference>
<comment type="caution">
    <text evidence="3">The sequence shown here is derived from an EMBL/GenBank/DDBJ whole genome shotgun (WGS) entry which is preliminary data.</text>
</comment>
<dbReference type="AlphaFoldDB" id="A0A8S1L583"/>
<keyword evidence="4" id="KW-1185">Reference proteome</keyword>
<dbReference type="Pfam" id="PF09458">
    <property type="entry name" value="H_lectin"/>
    <property type="match status" value="1"/>
</dbReference>
<evidence type="ECO:0000256" key="1">
    <source>
        <dbReference type="SAM" id="SignalP"/>
    </source>
</evidence>
<dbReference type="Proteomes" id="UP000688137">
    <property type="component" value="Unassembled WGS sequence"/>
</dbReference>
<feature type="signal peptide" evidence="1">
    <location>
        <begin position="1"/>
        <end position="15"/>
    </location>
</feature>
<evidence type="ECO:0000313" key="4">
    <source>
        <dbReference type="Proteomes" id="UP000688137"/>
    </source>
</evidence>
<dbReference type="GO" id="GO:0007155">
    <property type="term" value="P:cell adhesion"/>
    <property type="evidence" value="ECO:0007669"/>
    <property type="project" value="InterPro"/>
</dbReference>
<keyword evidence="1" id="KW-0732">Signal</keyword>
<accession>A0A8S1L583</accession>
<reference evidence="3" key="1">
    <citation type="submission" date="2021-01" db="EMBL/GenBank/DDBJ databases">
        <authorList>
            <consortium name="Genoscope - CEA"/>
            <person name="William W."/>
        </authorList>
    </citation>
    <scope>NUCLEOTIDE SEQUENCE</scope>
</reference>
<evidence type="ECO:0000259" key="2">
    <source>
        <dbReference type="Pfam" id="PF09458"/>
    </source>
</evidence>
<name>A0A8S1L583_PARPR</name>
<sequence>MNWLIIIGLIYLCQAEHFLYESETGVSIQNIINKDVDINIKFKKQFQRTPKIAYSISLLDMSGTSFMSEILNVNQQGFTIRVKGDHIDQISYNWMATDNPLVHIEYVKSQESEIQLPLFNYDSDTTPLVNSYLVGATFQDKKQFNQEIIELNKDIVKIATNGAKEFKLCLLISNFENSFKTDDLGIIVDADDHTWFSNSKDAQKILVSSYEIPNDIVDFVQLMGISGFTSLSDHIRIEVNEEQENDDNQIKVEFGTWDESTIKSLSFYGFYIGNQEVKYYDQNCAYLYSECDYQGQEVKICDNKAKLDYNGQIKSIRLPKDAVFTLYGKEEFEGKRFRIESSKSCMDALYLGK</sequence>
<feature type="domain" description="H-type lectin" evidence="2">
    <location>
        <begin position="39"/>
        <end position="97"/>
    </location>
</feature>
<dbReference type="InterPro" id="IPR019019">
    <property type="entry name" value="H-type_lectin_domain"/>
</dbReference>
<feature type="chain" id="PRO_5035808643" description="H-type lectin domain-containing protein" evidence="1">
    <location>
        <begin position="16"/>
        <end position="353"/>
    </location>
</feature>
<protein>
    <recommendedName>
        <fullName evidence="2">H-type lectin domain-containing protein</fullName>
    </recommendedName>
</protein>